<dbReference type="GO" id="GO:0016020">
    <property type="term" value="C:membrane"/>
    <property type="evidence" value="ECO:0007669"/>
    <property type="project" value="UniProtKB-SubCell"/>
</dbReference>
<dbReference type="Proteomes" id="UP000038830">
    <property type="component" value="Unassembled WGS sequence"/>
</dbReference>
<evidence type="ECO:0000313" key="12">
    <source>
        <dbReference type="Proteomes" id="UP000038830"/>
    </source>
</evidence>
<feature type="region of interest" description="Disordered" evidence="7">
    <location>
        <begin position="627"/>
        <end position="646"/>
    </location>
</feature>
<dbReference type="Pfam" id="PF06011">
    <property type="entry name" value="TRP"/>
    <property type="match status" value="1"/>
</dbReference>
<feature type="transmembrane region" description="Helical" evidence="8">
    <location>
        <begin position="545"/>
        <end position="571"/>
    </location>
</feature>
<proteinExistence type="inferred from homology"/>
<keyword evidence="4 9" id="KW-0732">Signal</keyword>
<gene>
    <name evidence="11" type="primary">FLC3</name>
    <name evidence="11" type="ORF">BN1211_5268</name>
</gene>
<keyword evidence="3 8" id="KW-0812">Transmembrane</keyword>
<comment type="similarity">
    <text evidence="2">Belongs to the transient receptor potential (TRP) ion channel family.</text>
</comment>
<comment type="subcellular location">
    <subcellularLocation>
        <location evidence="1">Membrane</location>
        <topology evidence="1">Multi-pass membrane protein</topology>
    </subcellularLocation>
</comment>
<evidence type="ECO:0000256" key="1">
    <source>
        <dbReference type="ARBA" id="ARBA00004141"/>
    </source>
</evidence>
<feature type="transmembrane region" description="Helical" evidence="8">
    <location>
        <begin position="510"/>
        <end position="533"/>
    </location>
</feature>
<dbReference type="EMBL" id="CDQK01000006">
    <property type="protein sequence ID" value="CEP24445.1"/>
    <property type="molecule type" value="Genomic_DNA"/>
</dbReference>
<feature type="transmembrane region" description="Helical" evidence="8">
    <location>
        <begin position="481"/>
        <end position="498"/>
    </location>
</feature>
<evidence type="ECO:0000256" key="3">
    <source>
        <dbReference type="ARBA" id="ARBA00022692"/>
    </source>
</evidence>
<keyword evidence="6 8" id="KW-0472">Membrane</keyword>
<evidence type="ECO:0000256" key="5">
    <source>
        <dbReference type="ARBA" id="ARBA00022989"/>
    </source>
</evidence>
<protein>
    <submittedName>
        <fullName evidence="11">FLC3 protein</fullName>
    </submittedName>
</protein>
<feature type="transmembrane region" description="Helical" evidence="8">
    <location>
        <begin position="455"/>
        <end position="475"/>
    </location>
</feature>
<evidence type="ECO:0000256" key="6">
    <source>
        <dbReference type="ARBA" id="ARBA00023136"/>
    </source>
</evidence>
<dbReference type="Pfam" id="PF14558">
    <property type="entry name" value="TRP_N"/>
    <property type="match status" value="1"/>
</dbReference>
<dbReference type="AlphaFoldDB" id="A0A0H5C813"/>
<dbReference type="InterPro" id="IPR040241">
    <property type="entry name" value="TRP_Flc/Pkd2-like"/>
</dbReference>
<sequence>MKLLLLLLLSALTVTCRVLKASSLVTCMENSQLSASYFSVEFNPDDKSLHYTLDFTTEVSDYIIADVDVYAYGFKIITKRIDTCSLTWKQFCPLYPGSVEVDSIEYIDDEYADQIPGIAYTVPDIDAFARVLVSKRDTGEQIACIQAFFTNGKTVSQTGVKWATAVIAGIGLLTSAIASVYGNSNAASHLSANAVSLFLYFQSVVVISMMAVDAVPPIAASWSENLAWSMGIIRVSFMQKIFRWYIQSTGGDPDLNLTSSTINILVQRSWEYAQNLVKRAQPVVLYGNANVLIFRGIKRVAYQAGIENSSLVVTGFTFFILCGYVLVGLLFVLKYGSEVCIRAGWMKSTRFLDLRQNWKRVMKGSLARYILIGFTQTILLSLWEFTQNDSAAVIVLAVLFFIMAVGSLSWAMLRVRFFAKQSIQKFKNPAAVLYGDQKVLDKYGFIYTMFTAEKYYWSAVLLFHAFFKCMFIGLAQSSGKTQAMAFWLVDMLYLGLLIHFRPFLNTPTNIVAITIQLVTTINSFLFVFFSNLFGQPAAVASIMGWVFFIMNAAFSLILLLFILVVSAFVFFSKNPDARFKPAKDDRTSFQRYSQHVGAKGPAAELLALGIAAKDHNDNWQSEIYEMNEHNDRSTSSNNGSTDDNEDKTVPIAAEEKETFAGKLMRKLSKGKGSRRDNQRLVNRESYISKENDDEHYSFDGFGNEAALGQKDSSVSVDYSPDINGSDEQFTKTNDILSSADVYGGDSSRLRHSRTFGIDNESVDNNSSIYDNSKF</sequence>
<feature type="signal peptide" evidence="9">
    <location>
        <begin position="1"/>
        <end position="16"/>
    </location>
</feature>
<feature type="transmembrane region" description="Helical" evidence="8">
    <location>
        <begin position="162"/>
        <end position="182"/>
    </location>
</feature>
<feature type="transmembrane region" description="Helical" evidence="8">
    <location>
        <begin position="194"/>
        <end position="212"/>
    </location>
</feature>
<dbReference type="GO" id="GO:0055085">
    <property type="term" value="P:transmembrane transport"/>
    <property type="evidence" value="ECO:0007669"/>
    <property type="project" value="TreeGrafter"/>
</dbReference>
<feature type="transmembrane region" description="Helical" evidence="8">
    <location>
        <begin position="391"/>
        <end position="413"/>
    </location>
</feature>
<evidence type="ECO:0000313" key="11">
    <source>
        <dbReference type="EMBL" id="CEP24445.1"/>
    </source>
</evidence>
<feature type="domain" description="ML-like" evidence="10">
    <location>
        <begin position="17"/>
        <end position="156"/>
    </location>
</feature>
<feature type="transmembrane region" description="Helical" evidence="8">
    <location>
        <begin position="366"/>
        <end position="385"/>
    </location>
</feature>
<dbReference type="PANTHER" id="PTHR31145:SF4">
    <property type="entry name" value="FLAVIN CARRIER PROTEIN 1-RELATED"/>
    <property type="match status" value="1"/>
</dbReference>
<accession>A0A0H5C813</accession>
<feature type="transmembrane region" description="Helical" evidence="8">
    <location>
        <begin position="311"/>
        <end position="333"/>
    </location>
</feature>
<evidence type="ECO:0000259" key="10">
    <source>
        <dbReference type="SMART" id="SM01320"/>
    </source>
</evidence>
<feature type="compositionally biased region" description="Basic and acidic residues" evidence="7">
    <location>
        <begin position="673"/>
        <end position="688"/>
    </location>
</feature>
<evidence type="ECO:0000256" key="9">
    <source>
        <dbReference type="SAM" id="SignalP"/>
    </source>
</evidence>
<name>A0A0H5C813_CYBJN</name>
<organism evidence="11 12">
    <name type="scientific">Cyberlindnera jadinii (strain ATCC 18201 / CBS 1600 / BCRC 20928 / JCM 3617 / NBRC 0987 / NRRL Y-1542)</name>
    <name type="common">Torula yeast</name>
    <name type="synonym">Candida utilis</name>
    <dbReference type="NCBI Taxonomy" id="983966"/>
    <lineage>
        <taxon>Eukaryota</taxon>
        <taxon>Fungi</taxon>
        <taxon>Dikarya</taxon>
        <taxon>Ascomycota</taxon>
        <taxon>Saccharomycotina</taxon>
        <taxon>Saccharomycetes</taxon>
        <taxon>Phaffomycetales</taxon>
        <taxon>Phaffomycetaceae</taxon>
        <taxon>Cyberlindnera</taxon>
    </lineage>
</organism>
<feature type="chain" id="PRO_5005217379" evidence="9">
    <location>
        <begin position="17"/>
        <end position="774"/>
    </location>
</feature>
<dbReference type="PANTHER" id="PTHR31145">
    <property type="entry name" value="INTEGRAL MEMBRANE PROTEIN (AFU_ORTHOLOGUE AFUA_7G01610)"/>
    <property type="match status" value="1"/>
</dbReference>
<feature type="region of interest" description="Disordered" evidence="7">
    <location>
        <begin position="666"/>
        <end position="688"/>
    </location>
</feature>
<evidence type="ECO:0000256" key="4">
    <source>
        <dbReference type="ARBA" id="ARBA00022729"/>
    </source>
</evidence>
<dbReference type="InterPro" id="IPR010308">
    <property type="entry name" value="TRP_C"/>
</dbReference>
<keyword evidence="5 8" id="KW-1133">Transmembrane helix</keyword>
<dbReference type="GO" id="GO:0009272">
    <property type="term" value="P:fungal-type cell wall biogenesis"/>
    <property type="evidence" value="ECO:0007669"/>
    <property type="project" value="TreeGrafter"/>
</dbReference>
<dbReference type="InterPro" id="IPR032800">
    <property type="entry name" value="TRP_N"/>
</dbReference>
<reference evidence="12" key="1">
    <citation type="journal article" date="2015" name="J. Biotechnol.">
        <title>The structure of the Cyberlindnera jadinii genome and its relation to Candida utilis analyzed by the occurrence of single nucleotide polymorphisms.</title>
        <authorList>
            <person name="Rupp O."/>
            <person name="Brinkrolf K."/>
            <person name="Buerth C."/>
            <person name="Kunigo M."/>
            <person name="Schneider J."/>
            <person name="Jaenicke S."/>
            <person name="Goesmann A."/>
            <person name="Puehler A."/>
            <person name="Jaeger K.-E."/>
            <person name="Ernst J.F."/>
        </authorList>
    </citation>
    <scope>NUCLEOTIDE SEQUENCE [LARGE SCALE GENOMIC DNA]</scope>
    <source>
        <strain evidence="12">ATCC 18201 / CBS 1600 / BCRC 20928 / JCM 3617 / NBRC 0987 / NRRL Y-1542</strain>
    </source>
</reference>
<evidence type="ECO:0000256" key="8">
    <source>
        <dbReference type="SAM" id="Phobius"/>
    </source>
</evidence>
<dbReference type="SMART" id="SM01320">
    <property type="entry name" value="TRP_N"/>
    <property type="match status" value="1"/>
</dbReference>
<evidence type="ECO:0000256" key="2">
    <source>
        <dbReference type="ARBA" id="ARBA00010642"/>
    </source>
</evidence>
<evidence type="ECO:0000256" key="7">
    <source>
        <dbReference type="SAM" id="MobiDB-lite"/>
    </source>
</evidence>